<evidence type="ECO:0000313" key="16">
    <source>
        <dbReference type="Proteomes" id="UP001595536"/>
    </source>
</evidence>
<evidence type="ECO:0000256" key="2">
    <source>
        <dbReference type="ARBA" id="ARBA00022598"/>
    </source>
</evidence>
<dbReference type="NCBIfam" id="NF010693">
    <property type="entry name" value="PRK14093.1"/>
    <property type="match status" value="1"/>
</dbReference>
<evidence type="ECO:0000256" key="1">
    <source>
        <dbReference type="ARBA" id="ARBA00022490"/>
    </source>
</evidence>
<feature type="domain" description="Mur ligase central" evidence="14">
    <location>
        <begin position="120"/>
        <end position="310"/>
    </location>
</feature>
<dbReference type="Pfam" id="PF02875">
    <property type="entry name" value="Mur_ligase_C"/>
    <property type="match status" value="1"/>
</dbReference>
<comment type="catalytic activity">
    <reaction evidence="10 11">
        <text>D-alanyl-D-alanine + UDP-N-acetyl-alpha-D-muramoyl-L-alanyl-gamma-D-glutamyl-meso-2,6-diaminopimelate + ATP = UDP-N-acetyl-alpha-D-muramoyl-L-alanyl-gamma-D-glutamyl-meso-2,6-diaminopimeloyl-D-alanyl-D-alanine + ADP + phosphate + H(+)</text>
        <dbReference type="Rhea" id="RHEA:28374"/>
        <dbReference type="ChEBI" id="CHEBI:15378"/>
        <dbReference type="ChEBI" id="CHEBI:30616"/>
        <dbReference type="ChEBI" id="CHEBI:43474"/>
        <dbReference type="ChEBI" id="CHEBI:57822"/>
        <dbReference type="ChEBI" id="CHEBI:61386"/>
        <dbReference type="ChEBI" id="CHEBI:83905"/>
        <dbReference type="ChEBI" id="CHEBI:456216"/>
        <dbReference type="EC" id="6.3.2.10"/>
    </reaction>
</comment>
<dbReference type="Gene3D" id="3.40.1390.10">
    <property type="entry name" value="MurE/MurF, N-terminal domain"/>
    <property type="match status" value="1"/>
</dbReference>
<evidence type="ECO:0000256" key="5">
    <source>
        <dbReference type="ARBA" id="ARBA00022840"/>
    </source>
</evidence>
<keyword evidence="1 10" id="KW-0963">Cytoplasm</keyword>
<dbReference type="InterPro" id="IPR004101">
    <property type="entry name" value="Mur_ligase_C"/>
</dbReference>
<dbReference type="Gene3D" id="3.40.1190.10">
    <property type="entry name" value="Mur-like, catalytic domain"/>
    <property type="match status" value="1"/>
</dbReference>
<evidence type="ECO:0000259" key="14">
    <source>
        <dbReference type="Pfam" id="PF08245"/>
    </source>
</evidence>
<evidence type="ECO:0000256" key="3">
    <source>
        <dbReference type="ARBA" id="ARBA00022618"/>
    </source>
</evidence>
<keyword evidence="2 10" id="KW-0436">Ligase</keyword>
<feature type="domain" description="Mur ligase C-terminal" evidence="13">
    <location>
        <begin position="348"/>
        <end position="459"/>
    </location>
</feature>
<dbReference type="PANTHER" id="PTHR43024">
    <property type="entry name" value="UDP-N-ACETYLMURAMOYL-TRIPEPTIDE--D-ALANYL-D-ALANINE LIGASE"/>
    <property type="match status" value="1"/>
</dbReference>
<dbReference type="SUPFAM" id="SSF53623">
    <property type="entry name" value="MurD-like peptide ligases, catalytic domain"/>
    <property type="match status" value="1"/>
</dbReference>
<dbReference type="EMBL" id="JBHRUV010000036">
    <property type="protein sequence ID" value="MFC3266358.1"/>
    <property type="molecule type" value="Genomic_DNA"/>
</dbReference>
<proteinExistence type="inferred from homology"/>
<dbReference type="Proteomes" id="UP001595536">
    <property type="component" value="Unassembled WGS sequence"/>
</dbReference>
<evidence type="ECO:0000256" key="9">
    <source>
        <dbReference type="ARBA" id="ARBA00023316"/>
    </source>
</evidence>
<dbReference type="InterPro" id="IPR000713">
    <property type="entry name" value="Mur_ligase_N"/>
</dbReference>
<gene>
    <name evidence="10" type="primary">murF</name>
    <name evidence="15" type="ORF">ACFOEX_08340</name>
</gene>
<evidence type="ECO:0000256" key="10">
    <source>
        <dbReference type="HAMAP-Rule" id="MF_02019"/>
    </source>
</evidence>
<keyword evidence="6 10" id="KW-0133">Cell shape</keyword>
<keyword evidence="7 10" id="KW-0573">Peptidoglycan synthesis</keyword>
<feature type="binding site" evidence="10">
    <location>
        <begin position="122"/>
        <end position="128"/>
    </location>
    <ligand>
        <name>ATP</name>
        <dbReference type="ChEBI" id="CHEBI:30616"/>
    </ligand>
</feature>
<comment type="similarity">
    <text evidence="10">Belongs to the MurCDEF family. MurF subfamily.</text>
</comment>
<comment type="caution">
    <text evidence="15">The sequence shown here is derived from an EMBL/GenBank/DDBJ whole genome shotgun (WGS) entry which is preliminary data.</text>
</comment>
<reference evidence="16" key="1">
    <citation type="journal article" date="2019" name="Int. J. Syst. Evol. Microbiol.">
        <title>The Global Catalogue of Microorganisms (GCM) 10K type strain sequencing project: providing services to taxonomists for standard genome sequencing and annotation.</title>
        <authorList>
            <consortium name="The Broad Institute Genomics Platform"/>
            <consortium name="The Broad Institute Genome Sequencing Center for Infectious Disease"/>
            <person name="Wu L."/>
            <person name="Ma J."/>
        </authorList>
    </citation>
    <scope>NUCLEOTIDE SEQUENCE [LARGE SCALE GENOMIC DNA]</scope>
    <source>
        <strain evidence="16">CCM 7941</strain>
    </source>
</reference>
<dbReference type="PANTHER" id="PTHR43024:SF1">
    <property type="entry name" value="UDP-N-ACETYLMURAMOYL-TRIPEPTIDE--D-ALANYL-D-ALANINE LIGASE"/>
    <property type="match status" value="1"/>
</dbReference>
<sequence length="483" mass="49778">MTIGASSPLWTGEELLQAMGARPVGRLPEAIGGVSIDTRTLQPGDVFFAIAGLARDGHEFVPQALAAGAAAAVVDEAHAAALAPLVKERGALFVTPDVLRALEAAGRASRARMRGRVLAVTGSVGKTSTKEALRLALSGQGRVHASVASYNNHWGVPLTVARMPRETDYGVFEIGMSAPGEIRALVAMVRPHVAVVTAVEPVHLAYFPSVEAIADAKAEIFEGLEPGGVAVINADGPHAARLRQRAQAAGVAQIVTFGESEGADVRLKRLVEQPELSVIDADVMGAPAAWRLGAPGRHLAMNSLAVIAAVRAAGADVALAALALAGVQAPEGRGARTRLQAPGGSFLLVDESYNANPASMRAAIRTLGATPPGPRGRRIAVLGDMLELGPQAPELHAALAAELEDAGVDLVFVAGAMMRHLWDALPQGLRARYGESPAGLEPHVKAAIRDGDVVMVKGSNGSRISRVVAALKSSFPVAGSPGD</sequence>
<dbReference type="Pfam" id="PF01225">
    <property type="entry name" value="Mur_ligase"/>
    <property type="match status" value="1"/>
</dbReference>
<accession>A0ABV7LGU3</accession>
<comment type="pathway">
    <text evidence="10 11">Cell wall biogenesis; peptidoglycan biosynthesis.</text>
</comment>
<evidence type="ECO:0000256" key="11">
    <source>
        <dbReference type="RuleBase" id="RU004136"/>
    </source>
</evidence>
<keyword evidence="3 10" id="KW-0132">Cell division</keyword>
<protein>
    <recommendedName>
        <fullName evidence="10 11">UDP-N-acetylmuramoyl-tripeptide--D-alanyl-D-alanine ligase</fullName>
        <ecNumber evidence="10 11">6.3.2.10</ecNumber>
    </recommendedName>
    <alternativeName>
        <fullName evidence="10">D-alanyl-D-alanine-adding enzyme</fullName>
    </alternativeName>
</protein>
<dbReference type="Pfam" id="PF08245">
    <property type="entry name" value="Mur_ligase_M"/>
    <property type="match status" value="1"/>
</dbReference>
<evidence type="ECO:0000256" key="4">
    <source>
        <dbReference type="ARBA" id="ARBA00022741"/>
    </source>
</evidence>
<dbReference type="GO" id="GO:0016874">
    <property type="term" value="F:ligase activity"/>
    <property type="evidence" value="ECO:0007669"/>
    <property type="project" value="UniProtKB-KW"/>
</dbReference>
<evidence type="ECO:0000313" key="15">
    <source>
        <dbReference type="EMBL" id="MFC3266358.1"/>
    </source>
</evidence>
<evidence type="ECO:0000259" key="12">
    <source>
        <dbReference type="Pfam" id="PF01225"/>
    </source>
</evidence>
<keyword evidence="9 10" id="KW-0961">Cell wall biogenesis/degradation</keyword>
<evidence type="ECO:0000259" key="13">
    <source>
        <dbReference type="Pfam" id="PF02875"/>
    </source>
</evidence>
<keyword evidence="4 10" id="KW-0547">Nucleotide-binding</keyword>
<dbReference type="InterPro" id="IPR036565">
    <property type="entry name" value="Mur-like_cat_sf"/>
</dbReference>
<name>A0ABV7LGU3_9HYPH</name>
<feature type="domain" description="Mur ligase N-terminal catalytic" evidence="12">
    <location>
        <begin position="31"/>
        <end position="78"/>
    </location>
</feature>
<dbReference type="Gene3D" id="3.90.190.20">
    <property type="entry name" value="Mur ligase, C-terminal domain"/>
    <property type="match status" value="1"/>
</dbReference>
<dbReference type="InterPro" id="IPR005863">
    <property type="entry name" value="UDP-N-AcMur_synth"/>
</dbReference>
<dbReference type="SUPFAM" id="SSF53244">
    <property type="entry name" value="MurD-like peptide ligases, peptide-binding domain"/>
    <property type="match status" value="1"/>
</dbReference>
<dbReference type="InterPro" id="IPR013221">
    <property type="entry name" value="Mur_ligase_cen"/>
</dbReference>
<dbReference type="RefSeq" id="WP_376831158.1">
    <property type="nucleotide sequence ID" value="NZ_JBHLWR010000006.1"/>
</dbReference>
<evidence type="ECO:0000256" key="6">
    <source>
        <dbReference type="ARBA" id="ARBA00022960"/>
    </source>
</evidence>
<keyword evidence="8 10" id="KW-0131">Cell cycle</keyword>
<keyword evidence="16" id="KW-1185">Reference proteome</keyword>
<dbReference type="EC" id="6.3.2.10" evidence="10 11"/>
<evidence type="ECO:0000256" key="8">
    <source>
        <dbReference type="ARBA" id="ARBA00023306"/>
    </source>
</evidence>
<dbReference type="InterPro" id="IPR036615">
    <property type="entry name" value="Mur_ligase_C_dom_sf"/>
</dbReference>
<keyword evidence="5 10" id="KW-0067">ATP-binding</keyword>
<organism evidence="15 16">
    <name type="scientific">Camelimonas abortus</name>
    <dbReference type="NCBI Taxonomy" id="1017184"/>
    <lineage>
        <taxon>Bacteria</taxon>
        <taxon>Pseudomonadati</taxon>
        <taxon>Pseudomonadota</taxon>
        <taxon>Alphaproteobacteria</taxon>
        <taxon>Hyphomicrobiales</taxon>
        <taxon>Chelatococcaceae</taxon>
        <taxon>Camelimonas</taxon>
    </lineage>
</organism>
<dbReference type="SUPFAM" id="SSF63418">
    <property type="entry name" value="MurE/MurF N-terminal domain"/>
    <property type="match status" value="1"/>
</dbReference>
<comment type="function">
    <text evidence="10 11">Involved in cell wall formation. Catalyzes the final step in the synthesis of UDP-N-acetylmuramoyl-pentapeptide, the precursor of murein.</text>
</comment>
<evidence type="ECO:0000256" key="7">
    <source>
        <dbReference type="ARBA" id="ARBA00022984"/>
    </source>
</evidence>
<dbReference type="NCBIfam" id="TIGR01143">
    <property type="entry name" value="murF"/>
    <property type="match status" value="1"/>
</dbReference>
<dbReference type="InterPro" id="IPR035911">
    <property type="entry name" value="MurE/MurF_N"/>
</dbReference>
<dbReference type="InterPro" id="IPR051046">
    <property type="entry name" value="MurCDEF_CellWall_CoF430Synth"/>
</dbReference>
<dbReference type="HAMAP" id="MF_02019">
    <property type="entry name" value="MurF"/>
    <property type="match status" value="1"/>
</dbReference>
<comment type="subcellular location">
    <subcellularLocation>
        <location evidence="10 11">Cytoplasm</location>
    </subcellularLocation>
</comment>